<accession>A0A1G9V182</accession>
<dbReference type="InterPro" id="IPR033704">
    <property type="entry name" value="dUTPase_trimeric"/>
</dbReference>
<sequence length="151" mass="16246">MKTIHVQIKPLPHYEGLALPAYETPQSAGMDLRAAIPADEPIIIPHGEWRLVPVGIAIALPDGFEAQVRPRSGLAAKKGISCVNSPGTVDADYRGEIRVNLINHGKEDFVINRGDRIAQMVIAPVMQALWLVTDELSETQRGTGGFGSTGV</sequence>
<keyword evidence="2 7" id="KW-0479">Metal-binding</keyword>
<dbReference type="UniPathway" id="UPA00610">
    <property type="reaction ID" value="UER00666"/>
</dbReference>
<reference evidence="9 10" key="1">
    <citation type="submission" date="2016-10" db="EMBL/GenBank/DDBJ databases">
        <authorList>
            <person name="de Groot N.N."/>
        </authorList>
    </citation>
    <scope>NUCLEOTIDE SEQUENCE [LARGE SCALE GENOMIC DNA]</scope>
    <source>
        <strain evidence="9 10">DSM 16077</strain>
    </source>
</reference>
<dbReference type="Pfam" id="PF00692">
    <property type="entry name" value="dUTPase"/>
    <property type="match status" value="1"/>
</dbReference>
<evidence type="ECO:0000256" key="2">
    <source>
        <dbReference type="ARBA" id="ARBA00022723"/>
    </source>
</evidence>
<dbReference type="HAMAP" id="MF_00116">
    <property type="entry name" value="dUTPase_bact"/>
    <property type="match status" value="1"/>
</dbReference>
<dbReference type="GO" id="GO:0046081">
    <property type="term" value="P:dUTP catabolic process"/>
    <property type="evidence" value="ECO:0007669"/>
    <property type="project" value="InterPro"/>
</dbReference>
<evidence type="ECO:0000256" key="5">
    <source>
        <dbReference type="ARBA" id="ARBA00023080"/>
    </source>
</evidence>
<dbReference type="EMBL" id="FNHG01000017">
    <property type="protein sequence ID" value="SDM65665.1"/>
    <property type="molecule type" value="Genomic_DNA"/>
</dbReference>
<evidence type="ECO:0000256" key="7">
    <source>
        <dbReference type="HAMAP-Rule" id="MF_00116"/>
    </source>
</evidence>
<comment type="catalytic activity">
    <reaction evidence="6 7">
        <text>dUTP + H2O = dUMP + diphosphate + H(+)</text>
        <dbReference type="Rhea" id="RHEA:10248"/>
        <dbReference type="ChEBI" id="CHEBI:15377"/>
        <dbReference type="ChEBI" id="CHEBI:15378"/>
        <dbReference type="ChEBI" id="CHEBI:33019"/>
        <dbReference type="ChEBI" id="CHEBI:61555"/>
        <dbReference type="ChEBI" id="CHEBI:246422"/>
        <dbReference type="EC" id="3.6.1.23"/>
    </reaction>
</comment>
<feature type="binding site" evidence="7">
    <location>
        <begin position="71"/>
        <end position="73"/>
    </location>
    <ligand>
        <name>substrate</name>
    </ligand>
</feature>
<dbReference type="GO" id="GO:0006226">
    <property type="term" value="P:dUMP biosynthetic process"/>
    <property type="evidence" value="ECO:0007669"/>
    <property type="project" value="UniProtKB-UniRule"/>
</dbReference>
<gene>
    <name evidence="7" type="primary">dut</name>
    <name evidence="9" type="ORF">SAMN04488568_11736</name>
</gene>
<dbReference type="Proteomes" id="UP000199759">
    <property type="component" value="Unassembled WGS sequence"/>
</dbReference>
<comment type="caution">
    <text evidence="7">Lacks conserved residue(s) required for the propagation of feature annotation.</text>
</comment>
<keyword evidence="3 7" id="KW-0378">Hydrolase</keyword>
<evidence type="ECO:0000256" key="6">
    <source>
        <dbReference type="ARBA" id="ARBA00047686"/>
    </source>
</evidence>
<comment type="similarity">
    <text evidence="1 7">Belongs to the dUTPase family.</text>
</comment>
<proteinExistence type="inferred from homology"/>
<dbReference type="OrthoDB" id="9809956at2"/>
<feature type="domain" description="dUTPase-like" evidence="8">
    <location>
        <begin position="19"/>
        <end position="150"/>
    </location>
</feature>
<dbReference type="FunFam" id="2.70.40.10:FF:000002">
    <property type="entry name" value="dUTP diphosphatase"/>
    <property type="match status" value="1"/>
</dbReference>
<dbReference type="RefSeq" id="WP_091771171.1">
    <property type="nucleotide sequence ID" value="NZ_FNHG01000017.1"/>
</dbReference>
<dbReference type="InterPro" id="IPR029054">
    <property type="entry name" value="dUTPase-like"/>
</dbReference>
<comment type="cofactor">
    <cofactor evidence="7">
        <name>Mg(2+)</name>
        <dbReference type="ChEBI" id="CHEBI:18420"/>
    </cofactor>
</comment>
<evidence type="ECO:0000259" key="8">
    <source>
        <dbReference type="Pfam" id="PF00692"/>
    </source>
</evidence>
<dbReference type="Gene3D" id="2.70.40.10">
    <property type="match status" value="1"/>
</dbReference>
<evidence type="ECO:0000256" key="1">
    <source>
        <dbReference type="ARBA" id="ARBA00006581"/>
    </source>
</evidence>
<dbReference type="NCBIfam" id="TIGR00576">
    <property type="entry name" value="dut"/>
    <property type="match status" value="1"/>
</dbReference>
<comment type="function">
    <text evidence="7">This enzyme is involved in nucleotide metabolism: it produces dUMP, the immediate precursor of thymidine nucleotides and it decreases the intracellular concentration of dUTP so that uracil cannot be incorporated into DNA.</text>
</comment>
<organism evidence="9 10">
    <name type="scientific">Maricaulis salignorans</name>
    <dbReference type="NCBI Taxonomy" id="144026"/>
    <lineage>
        <taxon>Bacteria</taxon>
        <taxon>Pseudomonadati</taxon>
        <taxon>Pseudomonadota</taxon>
        <taxon>Alphaproteobacteria</taxon>
        <taxon>Maricaulales</taxon>
        <taxon>Maricaulaceae</taxon>
        <taxon>Maricaulis</taxon>
    </lineage>
</organism>
<dbReference type="InterPro" id="IPR036157">
    <property type="entry name" value="dUTPase-like_sf"/>
</dbReference>
<dbReference type="PANTHER" id="PTHR11241:SF0">
    <property type="entry name" value="DEOXYURIDINE 5'-TRIPHOSPHATE NUCLEOTIDOHYDROLASE"/>
    <property type="match status" value="1"/>
</dbReference>
<dbReference type="EC" id="3.6.1.23" evidence="7"/>
<dbReference type="NCBIfam" id="NF001862">
    <property type="entry name" value="PRK00601.1"/>
    <property type="match status" value="1"/>
</dbReference>
<evidence type="ECO:0000313" key="10">
    <source>
        <dbReference type="Proteomes" id="UP000199759"/>
    </source>
</evidence>
<dbReference type="GO" id="GO:0000287">
    <property type="term" value="F:magnesium ion binding"/>
    <property type="evidence" value="ECO:0007669"/>
    <property type="project" value="UniProtKB-UniRule"/>
</dbReference>
<comment type="pathway">
    <text evidence="7">Pyrimidine metabolism; dUMP biosynthesis; dUMP from dCTP (dUTP route): step 2/2.</text>
</comment>
<dbReference type="InterPro" id="IPR008181">
    <property type="entry name" value="dUTPase"/>
</dbReference>
<keyword evidence="4 7" id="KW-0460">Magnesium</keyword>
<dbReference type="PANTHER" id="PTHR11241">
    <property type="entry name" value="DEOXYURIDINE 5'-TRIPHOSPHATE NUCLEOTIDOHYDROLASE"/>
    <property type="match status" value="1"/>
</dbReference>
<dbReference type="AlphaFoldDB" id="A0A1G9V182"/>
<dbReference type="GO" id="GO:0004170">
    <property type="term" value="F:dUTP diphosphatase activity"/>
    <property type="evidence" value="ECO:0007669"/>
    <property type="project" value="UniProtKB-UniRule"/>
</dbReference>
<dbReference type="SUPFAM" id="SSF51283">
    <property type="entry name" value="dUTPase-like"/>
    <property type="match status" value="1"/>
</dbReference>
<evidence type="ECO:0000313" key="9">
    <source>
        <dbReference type="EMBL" id="SDM65665.1"/>
    </source>
</evidence>
<evidence type="ECO:0000256" key="4">
    <source>
        <dbReference type="ARBA" id="ARBA00022842"/>
    </source>
</evidence>
<protein>
    <recommendedName>
        <fullName evidence="7">Deoxyuridine 5'-triphosphate nucleotidohydrolase</fullName>
        <shortName evidence="7">dUTPase</shortName>
        <ecNumber evidence="7">3.6.1.23</ecNumber>
    </recommendedName>
    <alternativeName>
        <fullName evidence="7">dUTP pyrophosphatase</fullName>
    </alternativeName>
</protein>
<dbReference type="CDD" id="cd07557">
    <property type="entry name" value="trimeric_dUTPase"/>
    <property type="match status" value="1"/>
</dbReference>
<dbReference type="STRING" id="144026.SAMN04488568_11736"/>
<feature type="binding site" evidence="7">
    <location>
        <begin position="88"/>
        <end position="90"/>
    </location>
    <ligand>
        <name>substrate</name>
    </ligand>
</feature>
<feature type="binding site" evidence="7">
    <location>
        <position position="84"/>
    </location>
    <ligand>
        <name>substrate</name>
    </ligand>
</feature>
<keyword evidence="5 7" id="KW-0546">Nucleotide metabolism</keyword>
<keyword evidence="10" id="KW-1185">Reference proteome</keyword>
<name>A0A1G9V182_9PROT</name>
<evidence type="ECO:0000256" key="3">
    <source>
        <dbReference type="ARBA" id="ARBA00022801"/>
    </source>
</evidence>